<reference evidence="1" key="2">
    <citation type="journal article" date="2021" name="Genome Biol. Evol.">
        <title>Developing a high-quality reference genome for a parasitic bivalve with doubly uniparental inheritance (Bivalvia: Unionida).</title>
        <authorList>
            <person name="Smith C.H."/>
        </authorList>
    </citation>
    <scope>NUCLEOTIDE SEQUENCE</scope>
    <source>
        <strain evidence="1">CHS0354</strain>
        <tissue evidence="1">Mantle</tissue>
    </source>
</reference>
<evidence type="ECO:0000313" key="2">
    <source>
        <dbReference type="Proteomes" id="UP001195483"/>
    </source>
</evidence>
<dbReference type="Proteomes" id="UP001195483">
    <property type="component" value="Unassembled WGS sequence"/>
</dbReference>
<keyword evidence="2" id="KW-1185">Reference proteome</keyword>
<dbReference type="EMBL" id="JAEAOA010001706">
    <property type="protein sequence ID" value="KAK3576473.1"/>
    <property type="molecule type" value="Genomic_DNA"/>
</dbReference>
<reference evidence="1" key="3">
    <citation type="submission" date="2023-05" db="EMBL/GenBank/DDBJ databases">
        <authorList>
            <person name="Smith C.H."/>
        </authorList>
    </citation>
    <scope>NUCLEOTIDE SEQUENCE</scope>
    <source>
        <strain evidence="1">CHS0354</strain>
        <tissue evidence="1">Mantle</tissue>
    </source>
</reference>
<sequence length="100" mass="11401">MSVCNLFSTSLVVVSRKTWFELEISAVNFIEGWKLFAFEMKSSRLSLPYCHFISISSIKRTHWYGVRSTDAKSFPSSFPMKMLAYEGAILVPIAVPLICR</sequence>
<name>A0AAE0RMW3_9BIVA</name>
<protein>
    <submittedName>
        <fullName evidence="1">Uncharacterized protein</fullName>
    </submittedName>
</protein>
<evidence type="ECO:0000313" key="1">
    <source>
        <dbReference type="EMBL" id="KAK3576473.1"/>
    </source>
</evidence>
<comment type="caution">
    <text evidence="1">The sequence shown here is derived from an EMBL/GenBank/DDBJ whole genome shotgun (WGS) entry which is preliminary data.</text>
</comment>
<gene>
    <name evidence="1" type="ORF">CHS0354_028523</name>
</gene>
<reference evidence="1" key="1">
    <citation type="journal article" date="2021" name="Genome Biol. Evol.">
        <title>A High-Quality Reference Genome for a Parasitic Bivalve with Doubly Uniparental Inheritance (Bivalvia: Unionida).</title>
        <authorList>
            <person name="Smith C.H."/>
        </authorList>
    </citation>
    <scope>NUCLEOTIDE SEQUENCE</scope>
    <source>
        <strain evidence="1">CHS0354</strain>
    </source>
</reference>
<proteinExistence type="predicted"/>
<accession>A0AAE0RMW3</accession>
<organism evidence="1 2">
    <name type="scientific">Potamilus streckersoni</name>
    <dbReference type="NCBI Taxonomy" id="2493646"/>
    <lineage>
        <taxon>Eukaryota</taxon>
        <taxon>Metazoa</taxon>
        <taxon>Spiralia</taxon>
        <taxon>Lophotrochozoa</taxon>
        <taxon>Mollusca</taxon>
        <taxon>Bivalvia</taxon>
        <taxon>Autobranchia</taxon>
        <taxon>Heteroconchia</taxon>
        <taxon>Palaeoheterodonta</taxon>
        <taxon>Unionida</taxon>
        <taxon>Unionoidea</taxon>
        <taxon>Unionidae</taxon>
        <taxon>Ambleminae</taxon>
        <taxon>Lampsilini</taxon>
        <taxon>Potamilus</taxon>
    </lineage>
</organism>
<dbReference type="AlphaFoldDB" id="A0AAE0RMW3"/>